<keyword evidence="2" id="KW-1185">Reference proteome</keyword>
<dbReference type="Proteomes" id="UP000451471">
    <property type="component" value="Unassembled WGS sequence"/>
</dbReference>
<sequence>MRFNYDLPESIAVEEEREHLVIEGQQFAKREFRCKGCASTHVTVDYVDQRRVQGVDAIAVGATCDQCGSTAMHVGY</sequence>
<gene>
    <name evidence="1" type="ORF">GQS65_21045</name>
</gene>
<evidence type="ECO:0000313" key="2">
    <source>
        <dbReference type="Proteomes" id="UP000451471"/>
    </source>
</evidence>
<accession>A0A6B0GTC4</accession>
<name>A0A6B0GTC4_9EURY</name>
<reference evidence="1 2" key="1">
    <citation type="submission" date="2019-12" db="EMBL/GenBank/DDBJ databases">
        <title>Halocatena pleomorpha gen. nov. sp. nov., an extremely halophilic archaeon of family Halobacteriaceae isolated from saltpan soil.</title>
        <authorList>
            <person name="Pal Y."/>
            <person name="Verma A."/>
            <person name="Krishnamurthi S."/>
            <person name="Kumar P."/>
        </authorList>
    </citation>
    <scope>NUCLEOTIDE SEQUENCE [LARGE SCALE GENOMIC DNA]</scope>
    <source>
        <strain evidence="1 2">JCM 16495</strain>
    </source>
</reference>
<evidence type="ECO:0000313" key="1">
    <source>
        <dbReference type="EMBL" id="MWG36939.1"/>
    </source>
</evidence>
<proteinExistence type="predicted"/>
<dbReference type="EMBL" id="WSZK01000047">
    <property type="protein sequence ID" value="MWG36939.1"/>
    <property type="molecule type" value="Genomic_DNA"/>
</dbReference>
<organism evidence="1 2">
    <name type="scientific">Halomarina oriensis</name>
    <dbReference type="NCBI Taxonomy" id="671145"/>
    <lineage>
        <taxon>Archaea</taxon>
        <taxon>Methanobacteriati</taxon>
        <taxon>Methanobacteriota</taxon>
        <taxon>Stenosarchaea group</taxon>
        <taxon>Halobacteria</taxon>
        <taxon>Halobacteriales</taxon>
        <taxon>Natronomonadaceae</taxon>
        <taxon>Halomarina</taxon>
    </lineage>
</organism>
<comment type="caution">
    <text evidence="1">The sequence shown here is derived from an EMBL/GenBank/DDBJ whole genome shotgun (WGS) entry which is preliminary data.</text>
</comment>
<protein>
    <submittedName>
        <fullName evidence="1">Uncharacterized protein</fullName>
    </submittedName>
</protein>
<dbReference type="AlphaFoldDB" id="A0A6B0GTC4"/>
<dbReference type="RefSeq" id="WP_158206586.1">
    <property type="nucleotide sequence ID" value="NZ_WSZK01000047.1"/>
</dbReference>